<evidence type="ECO:0000313" key="3">
    <source>
        <dbReference type="WBParaSite" id="SPAL_0001101500.1"/>
    </source>
</evidence>
<evidence type="ECO:0000313" key="2">
    <source>
        <dbReference type="Proteomes" id="UP000046392"/>
    </source>
</evidence>
<protein>
    <submittedName>
        <fullName evidence="3">ZM domain-containing protein</fullName>
    </submittedName>
</protein>
<feature type="region of interest" description="Disordered" evidence="1">
    <location>
        <begin position="149"/>
        <end position="168"/>
    </location>
</feature>
<feature type="region of interest" description="Disordered" evidence="1">
    <location>
        <begin position="374"/>
        <end position="482"/>
    </location>
</feature>
<feature type="compositionally biased region" description="Gly residues" evidence="1">
    <location>
        <begin position="384"/>
        <end position="404"/>
    </location>
</feature>
<feature type="compositionally biased region" description="Gly residues" evidence="1">
    <location>
        <begin position="413"/>
        <end position="426"/>
    </location>
</feature>
<sequence>MSVDCSDKIILNGVDVVNIDELSPSQNRALLKFIEANKDLLSVSDRPFDSSSERNAAGSRGSGRNSRFDDSQYRSNASGLNNDRYNTLDTSYSAPFPYSDRNSNYGTSQKRKEVSWSDAIDSLGNQQHPRSYSSLSRGNNNYLGGNSTSLDNFNKADRSRSYSPTVINNLSKNKKNFYKNSPENMAGYYGSQQTIPQTPQSMYARDRTISPLTNYASQIRESRAPPTIVNNPAAYDSHTSIIHDVKRATTPTRKPKEFDDSRFGGFGDRPGSGVELIPSKWHGGEIITDPSQIPKGLKTKKFYYSPIGDGTVAADGIELKKLPPDLTPKVEIIHQRTVERKGNDGHSGVKIYEKEWTEGGGSGYGGGSHLNSRYSSEPPAGFGDNLGSGPYGKDGDPFGKGGNDPFGNRGDPYGKGGDPFGKGGDPFGNKNSDPNNLNDPFGSLSNMVPARSNNASPYKSYPASESQFPTGRDSTGSSMFGDSTRSRRFEIKTDYMITNPRELIHQYATTTPTAVLDLTDAHDSSKTVTKSSYSATSSSYREESNTYSPYAPYHSHNPNLVGPKKFTQQLRDETLTSSQREANTHLNPLNEHDVQAQQRLDQIKRETVTRSARGFNDVDNLTEKMMHDLQTGYPNVPKY</sequence>
<feature type="region of interest" description="Disordered" evidence="1">
    <location>
        <begin position="44"/>
        <end position="86"/>
    </location>
</feature>
<organism evidence="2 3">
    <name type="scientific">Strongyloides papillosus</name>
    <name type="common">Intestinal threadworm</name>
    <dbReference type="NCBI Taxonomy" id="174720"/>
    <lineage>
        <taxon>Eukaryota</taxon>
        <taxon>Metazoa</taxon>
        <taxon>Ecdysozoa</taxon>
        <taxon>Nematoda</taxon>
        <taxon>Chromadorea</taxon>
        <taxon>Rhabditida</taxon>
        <taxon>Tylenchina</taxon>
        <taxon>Panagrolaimomorpha</taxon>
        <taxon>Strongyloidoidea</taxon>
        <taxon>Strongyloididae</taxon>
        <taxon>Strongyloides</taxon>
    </lineage>
</organism>
<reference evidence="3" key="1">
    <citation type="submission" date="2017-02" db="UniProtKB">
        <authorList>
            <consortium name="WormBaseParasite"/>
        </authorList>
    </citation>
    <scope>IDENTIFICATION</scope>
</reference>
<feature type="compositionally biased region" description="Polar residues" evidence="1">
    <location>
        <begin position="73"/>
        <end position="86"/>
    </location>
</feature>
<evidence type="ECO:0000256" key="1">
    <source>
        <dbReference type="SAM" id="MobiDB-lite"/>
    </source>
</evidence>
<dbReference type="WBParaSite" id="SPAL_0001101500.1">
    <property type="protein sequence ID" value="SPAL_0001101500.1"/>
    <property type="gene ID" value="SPAL_0001101500"/>
</dbReference>
<dbReference type="Proteomes" id="UP000046392">
    <property type="component" value="Unplaced"/>
</dbReference>
<keyword evidence="2" id="KW-1185">Reference proteome</keyword>
<feature type="compositionally biased region" description="Polar residues" evidence="1">
    <location>
        <begin position="432"/>
        <end position="482"/>
    </location>
</feature>
<name>A0A0N5BZ19_STREA</name>
<dbReference type="AlphaFoldDB" id="A0A0N5BZ19"/>
<dbReference type="STRING" id="174720.A0A0N5BZ19"/>
<proteinExistence type="predicted"/>
<accession>A0A0N5BZ19</accession>